<dbReference type="InterPro" id="IPR050955">
    <property type="entry name" value="Plant_Biomass_Hydrol_Est"/>
</dbReference>
<dbReference type="PANTHER" id="PTHR43037">
    <property type="entry name" value="UNNAMED PRODUCT-RELATED"/>
    <property type="match status" value="1"/>
</dbReference>
<dbReference type="SUPFAM" id="SSF53474">
    <property type="entry name" value="alpha/beta-Hydrolases"/>
    <property type="match status" value="1"/>
</dbReference>
<dbReference type="Gene3D" id="2.60.120.560">
    <property type="entry name" value="Exo-inulinase, domain 1"/>
    <property type="match status" value="1"/>
</dbReference>
<dbReference type="InterPro" id="IPR029058">
    <property type="entry name" value="AB_hydrolase_fold"/>
</dbReference>
<dbReference type="Gene3D" id="3.40.50.1820">
    <property type="entry name" value="alpha/beta hydrolase"/>
    <property type="match status" value="1"/>
</dbReference>
<proteinExistence type="predicted"/>
<dbReference type="Pfam" id="PF00326">
    <property type="entry name" value="Peptidase_S9"/>
    <property type="match status" value="1"/>
</dbReference>
<feature type="domain" description="Peptidase S9 prolyl oligopeptidase catalytic" evidence="2">
    <location>
        <begin position="82"/>
        <end position="143"/>
    </location>
</feature>
<dbReference type="EMBL" id="PUHZ01000014">
    <property type="protein sequence ID" value="PQO45485.1"/>
    <property type="molecule type" value="Genomic_DNA"/>
</dbReference>
<dbReference type="PANTHER" id="PTHR43037:SF1">
    <property type="entry name" value="BLL1128 PROTEIN"/>
    <property type="match status" value="1"/>
</dbReference>
<organism evidence="3 4">
    <name type="scientific">Blastopirellula marina</name>
    <dbReference type="NCBI Taxonomy" id="124"/>
    <lineage>
        <taxon>Bacteria</taxon>
        <taxon>Pseudomonadati</taxon>
        <taxon>Planctomycetota</taxon>
        <taxon>Planctomycetia</taxon>
        <taxon>Pirellulales</taxon>
        <taxon>Pirellulaceae</taxon>
        <taxon>Blastopirellula</taxon>
    </lineage>
</organism>
<evidence type="ECO:0000259" key="2">
    <source>
        <dbReference type="Pfam" id="PF00326"/>
    </source>
</evidence>
<dbReference type="GO" id="GO:0006508">
    <property type="term" value="P:proteolysis"/>
    <property type="evidence" value="ECO:0007669"/>
    <property type="project" value="InterPro"/>
</dbReference>
<evidence type="ECO:0000313" key="4">
    <source>
        <dbReference type="Proteomes" id="UP000237819"/>
    </source>
</evidence>
<name>A0A2S8GM32_9BACT</name>
<reference evidence="3 4" key="1">
    <citation type="submission" date="2018-02" db="EMBL/GenBank/DDBJ databases">
        <title>Comparative genomes isolates from brazilian mangrove.</title>
        <authorList>
            <person name="Araujo J.E."/>
            <person name="Taketani R.G."/>
            <person name="Silva M.C.P."/>
            <person name="Loureco M.V."/>
            <person name="Andreote F.D."/>
        </authorList>
    </citation>
    <scope>NUCLEOTIDE SEQUENCE [LARGE SCALE GENOMIC DNA]</scope>
    <source>
        <strain evidence="3 4">Nap-Phe MGV</strain>
    </source>
</reference>
<comment type="caution">
    <text evidence="3">The sequence shown here is derived from an EMBL/GenBank/DDBJ whole genome shotgun (WGS) entry which is preliminary data.</text>
</comment>
<dbReference type="AlphaFoldDB" id="A0A2S8GM32"/>
<keyword evidence="1" id="KW-0732">Signal</keyword>
<dbReference type="InterPro" id="IPR001375">
    <property type="entry name" value="Peptidase_S9_cat"/>
</dbReference>
<protein>
    <recommendedName>
        <fullName evidence="2">Peptidase S9 prolyl oligopeptidase catalytic domain-containing protein</fullName>
    </recommendedName>
</protein>
<sequence length="399" mass="44680">MDQARVSHTYLVYLPYDYEPGQKRPLMLFLSGKGENGVDGYWTIHNNFGLEIWEMKRHFPFICAIPQCPSETGWTGANLERALDFADEVAERYGTDEDRFYITGVSQGGQGVWNAIDQVPERFAAAVPLCGMPHVNAKKLVESGLPIWNFYNKGDKEELVEANRRTRLALLEAGGSPVVTEYNAAGHNCWDRAYRSKAMYEWLLSNQRDADRSDATKFQLIAPEEIVKHWLSTNQKKWVASDQGVSSPADTGSSTSEFLVSDVAYKDLDLHVDARFGPDCTSCRLALLGSSDATDAESRQGIEIVLCCAEGGMGGVRSLDNGKWLTRLAPFAQRQLQADYSNDIRLALHDDQLTVHINGCKAFDVSLPNKYEQQSHEYFPAYIACHDLNLQYLRLCAGN</sequence>
<accession>A0A2S8GM32</accession>
<dbReference type="GO" id="GO:0008236">
    <property type="term" value="F:serine-type peptidase activity"/>
    <property type="evidence" value="ECO:0007669"/>
    <property type="project" value="InterPro"/>
</dbReference>
<evidence type="ECO:0000256" key="1">
    <source>
        <dbReference type="ARBA" id="ARBA00022729"/>
    </source>
</evidence>
<gene>
    <name evidence="3" type="ORF">C5Y93_13620</name>
</gene>
<evidence type="ECO:0000313" key="3">
    <source>
        <dbReference type="EMBL" id="PQO45485.1"/>
    </source>
</evidence>
<dbReference type="Proteomes" id="UP000237819">
    <property type="component" value="Unassembled WGS sequence"/>
</dbReference>